<keyword evidence="2" id="KW-1185">Reference proteome</keyword>
<dbReference type="GO" id="GO:0099044">
    <property type="term" value="P:vesicle tethering to endoplasmic reticulum"/>
    <property type="evidence" value="ECO:0007669"/>
    <property type="project" value="TreeGrafter"/>
</dbReference>
<gene>
    <name evidence="1" type="ORF">GPUH_LOCUS7316</name>
</gene>
<dbReference type="WBParaSite" id="GPUH_0000732401-mRNA-1">
    <property type="protein sequence ID" value="GPUH_0000732401-mRNA-1"/>
    <property type="gene ID" value="GPUH_0000732401"/>
</dbReference>
<reference evidence="1 2" key="2">
    <citation type="submission" date="2018-11" db="EMBL/GenBank/DDBJ databases">
        <authorList>
            <consortium name="Pathogen Informatics"/>
        </authorList>
    </citation>
    <scope>NUCLEOTIDE SEQUENCE [LARGE SCALE GENOMIC DNA]</scope>
</reference>
<evidence type="ECO:0000313" key="2">
    <source>
        <dbReference type="Proteomes" id="UP000271098"/>
    </source>
</evidence>
<dbReference type="GO" id="GO:0005789">
    <property type="term" value="C:endoplasmic reticulum membrane"/>
    <property type="evidence" value="ECO:0007669"/>
    <property type="project" value="TreeGrafter"/>
</dbReference>
<protein>
    <submittedName>
        <fullName evidence="3">START domain-containing protein</fullName>
    </submittedName>
</protein>
<name>A0A183DF24_9BILA</name>
<dbReference type="GO" id="GO:0005765">
    <property type="term" value="C:lysosomal membrane"/>
    <property type="evidence" value="ECO:0007669"/>
    <property type="project" value="TreeGrafter"/>
</dbReference>
<dbReference type="EMBL" id="UYRT01018764">
    <property type="protein sequence ID" value="VDK57933.1"/>
    <property type="molecule type" value="Genomic_DNA"/>
</dbReference>
<dbReference type="PANTHER" id="PTHR46121">
    <property type="entry name" value="STEROIDOGENIC ACUTE REGULATORY PROTEIN-LIKE"/>
    <property type="match status" value="1"/>
</dbReference>
<proteinExistence type="predicted"/>
<dbReference type="InterPro" id="IPR051869">
    <property type="entry name" value="STARD3"/>
</dbReference>
<dbReference type="PANTHER" id="PTHR46121:SF3">
    <property type="entry name" value="STEROIDOGENIC ACUTE REGULATORY-LIKE PROTEIN 1"/>
    <property type="match status" value="1"/>
</dbReference>
<dbReference type="GO" id="GO:0031902">
    <property type="term" value="C:late endosome membrane"/>
    <property type="evidence" value="ECO:0007669"/>
    <property type="project" value="TreeGrafter"/>
</dbReference>
<evidence type="ECO:0000313" key="1">
    <source>
        <dbReference type="EMBL" id="VDK57933.1"/>
    </source>
</evidence>
<dbReference type="OrthoDB" id="74575at2759"/>
<dbReference type="Gene3D" id="3.30.530.20">
    <property type="match status" value="1"/>
</dbReference>
<dbReference type="GO" id="GO:0140284">
    <property type="term" value="C:endoplasmic reticulum-endosome membrane contact site"/>
    <property type="evidence" value="ECO:0007669"/>
    <property type="project" value="TreeGrafter"/>
</dbReference>
<reference evidence="3" key="1">
    <citation type="submission" date="2016-06" db="UniProtKB">
        <authorList>
            <consortium name="WormBaseParasite"/>
        </authorList>
    </citation>
    <scope>IDENTIFICATION</scope>
</reference>
<organism evidence="3">
    <name type="scientific">Gongylonema pulchrum</name>
    <dbReference type="NCBI Taxonomy" id="637853"/>
    <lineage>
        <taxon>Eukaryota</taxon>
        <taxon>Metazoa</taxon>
        <taxon>Ecdysozoa</taxon>
        <taxon>Nematoda</taxon>
        <taxon>Chromadorea</taxon>
        <taxon>Rhabditida</taxon>
        <taxon>Spirurina</taxon>
        <taxon>Spiruromorpha</taxon>
        <taxon>Spiruroidea</taxon>
        <taxon>Gongylonematidae</taxon>
        <taxon>Gongylonema</taxon>
    </lineage>
</organism>
<evidence type="ECO:0000313" key="3">
    <source>
        <dbReference type="WBParaSite" id="GPUH_0000732401-mRNA-1"/>
    </source>
</evidence>
<sequence>MTISVTVAGVTDTLKPEHEKYGKALNEVMETMNEVIRIISTPEFETMDGWKLKKENKHDKVFSKRFPIGKIFTLRTELDAPREHLFTEHWDNFTQTAYLNKNTSLAEKVAVLSKHAEILHVSYSKMLHEYSAAAE</sequence>
<dbReference type="SUPFAM" id="SSF55961">
    <property type="entry name" value="Bet v1-like"/>
    <property type="match status" value="1"/>
</dbReference>
<dbReference type="InterPro" id="IPR023393">
    <property type="entry name" value="START-like_dom_sf"/>
</dbReference>
<dbReference type="AlphaFoldDB" id="A0A183DF24"/>
<accession>A0A183DF24</accession>
<dbReference type="Proteomes" id="UP000271098">
    <property type="component" value="Unassembled WGS sequence"/>
</dbReference>